<dbReference type="InterPro" id="IPR000832">
    <property type="entry name" value="GPCR_2_secretin-like"/>
</dbReference>
<evidence type="ECO:0000256" key="1">
    <source>
        <dbReference type="ARBA" id="ARBA00004141"/>
    </source>
</evidence>
<dbReference type="SUPFAM" id="SSF81321">
    <property type="entry name" value="Family A G protein-coupled receptor-like"/>
    <property type="match status" value="1"/>
</dbReference>
<dbReference type="Pfam" id="PF00002">
    <property type="entry name" value="7tm_2"/>
    <property type="match status" value="1"/>
</dbReference>
<accession>A0A0A2VGV7</accession>
<dbReference type="PANTHER" id="PTHR23112">
    <property type="entry name" value="G PROTEIN-COUPLED RECEPTOR 157-RELATED"/>
    <property type="match status" value="1"/>
</dbReference>
<evidence type="ECO:0000256" key="5">
    <source>
        <dbReference type="SAM" id="Phobius"/>
    </source>
</evidence>
<sequence>MDHNPAMDAIVNDGSDLSADQIATLVAIERTGASLSMIAIALIAASYLVYPKLRTTPNTFLLFASIANVGASIASMIGYDGLLQGEESSLCQGQAFIFEWFMQAEPWWSCAMACNVFLVFFCNVDPAMFTRYIWAYCVVCFGGPLIPAIALISIKDRSRGPVFGDATTTDVDDSAEEFRPARTGCYGIAVTEVHVETDLSPCDDQGHLIQQSPTHVATVSSSAAHVIETTHTLHTMDSIARTSVSVAQRSNKSSFSQQITRLKETATSRLRRLDPVKMAYLRTSFIFGFTVLVTWIPSSVNRVYSIANDGHINFTLSAVSGTVLPLQGVMNALIYFTTSWNTVRNIFKREEETIFGQRGTQYCNRRPARARFGAALGGRSSNIGQEDRRQSMRLEEIEMQVRQPDSTRFDSGKR</sequence>
<evidence type="ECO:0000313" key="6">
    <source>
        <dbReference type="EMBL" id="KGQ05370.1"/>
    </source>
</evidence>
<feature type="transmembrane region" description="Helical" evidence="5">
    <location>
        <begin position="279"/>
        <end position="296"/>
    </location>
</feature>
<protein>
    <recommendedName>
        <fullName evidence="8">G-protein coupled receptors family 2 profile 2 domain-containing protein</fullName>
    </recommendedName>
</protein>
<evidence type="ECO:0000256" key="3">
    <source>
        <dbReference type="ARBA" id="ARBA00022989"/>
    </source>
</evidence>
<keyword evidence="3 5" id="KW-1133">Transmembrane helix</keyword>
<gene>
    <name evidence="6" type="ORF">BBAD15_g9373</name>
</gene>
<dbReference type="GO" id="GO:0007189">
    <property type="term" value="P:adenylate cyclase-activating G protein-coupled receptor signaling pathway"/>
    <property type="evidence" value="ECO:0007669"/>
    <property type="project" value="TreeGrafter"/>
</dbReference>
<keyword evidence="2 5" id="KW-0812">Transmembrane</keyword>
<feature type="transmembrane region" description="Helical" evidence="5">
    <location>
        <begin position="316"/>
        <end position="336"/>
    </location>
</feature>
<dbReference type="OrthoDB" id="18453at2759"/>
<dbReference type="Gene3D" id="1.20.1070.10">
    <property type="entry name" value="Rhodopsin 7-helix transmembrane proteins"/>
    <property type="match status" value="1"/>
</dbReference>
<dbReference type="EMBL" id="ANFO01000951">
    <property type="protein sequence ID" value="KGQ05370.1"/>
    <property type="molecule type" value="Genomic_DNA"/>
</dbReference>
<name>A0A0A2VGV7_BEABA</name>
<dbReference type="Proteomes" id="UP000030106">
    <property type="component" value="Unassembled WGS sequence"/>
</dbReference>
<reference evidence="6 7" key="1">
    <citation type="submission" date="2012-10" db="EMBL/GenBank/DDBJ databases">
        <title>Genome sequencing and analysis of entomopathogenic fungi Beauveria bassiana D1-5.</title>
        <authorList>
            <person name="Li Q."/>
            <person name="Wang L."/>
            <person name="Zhang Z."/>
            <person name="Wang Q."/>
            <person name="Ren J."/>
            <person name="Wang M."/>
            <person name="Xu W."/>
            <person name="Wang J."/>
            <person name="Lu Y."/>
            <person name="Du Q."/>
            <person name="Sun Z."/>
        </authorList>
    </citation>
    <scope>NUCLEOTIDE SEQUENCE [LARGE SCALE GENOMIC DNA]</scope>
    <source>
        <strain evidence="6 7">D1-5</strain>
    </source>
</reference>
<dbReference type="AlphaFoldDB" id="A0A0A2VGV7"/>
<dbReference type="PANTHER" id="PTHR23112:SF0">
    <property type="entry name" value="TRANSMEMBRANE PROTEIN 116"/>
    <property type="match status" value="1"/>
</dbReference>
<proteinExistence type="predicted"/>
<feature type="transmembrane region" description="Helical" evidence="5">
    <location>
        <begin position="59"/>
        <end position="79"/>
    </location>
</feature>
<comment type="caution">
    <text evidence="6">The sequence shown here is derived from an EMBL/GenBank/DDBJ whole genome shotgun (WGS) entry which is preliminary data.</text>
</comment>
<feature type="transmembrane region" description="Helical" evidence="5">
    <location>
        <begin position="33"/>
        <end position="50"/>
    </location>
</feature>
<dbReference type="GO" id="GO:0004930">
    <property type="term" value="F:G protein-coupled receptor activity"/>
    <property type="evidence" value="ECO:0007669"/>
    <property type="project" value="InterPro"/>
</dbReference>
<keyword evidence="4 5" id="KW-0472">Membrane</keyword>
<dbReference type="HOGENOM" id="CLU_024810_0_1_1"/>
<dbReference type="GO" id="GO:0005886">
    <property type="term" value="C:plasma membrane"/>
    <property type="evidence" value="ECO:0007669"/>
    <property type="project" value="TreeGrafter"/>
</dbReference>
<organism evidence="6 7">
    <name type="scientific">Beauveria bassiana D1-5</name>
    <dbReference type="NCBI Taxonomy" id="1245745"/>
    <lineage>
        <taxon>Eukaryota</taxon>
        <taxon>Fungi</taxon>
        <taxon>Dikarya</taxon>
        <taxon>Ascomycota</taxon>
        <taxon>Pezizomycotina</taxon>
        <taxon>Sordariomycetes</taxon>
        <taxon>Hypocreomycetidae</taxon>
        <taxon>Hypocreales</taxon>
        <taxon>Cordycipitaceae</taxon>
        <taxon>Beauveria</taxon>
    </lineage>
</organism>
<dbReference type="STRING" id="1245745.A0A0A2VGV7"/>
<evidence type="ECO:0000256" key="2">
    <source>
        <dbReference type="ARBA" id="ARBA00022692"/>
    </source>
</evidence>
<evidence type="ECO:0000313" key="7">
    <source>
        <dbReference type="Proteomes" id="UP000030106"/>
    </source>
</evidence>
<evidence type="ECO:0000256" key="4">
    <source>
        <dbReference type="ARBA" id="ARBA00023136"/>
    </source>
</evidence>
<comment type="subcellular location">
    <subcellularLocation>
        <location evidence="1">Membrane</location>
        <topology evidence="1">Multi-pass membrane protein</topology>
    </subcellularLocation>
</comment>
<feature type="transmembrane region" description="Helical" evidence="5">
    <location>
        <begin position="133"/>
        <end position="154"/>
    </location>
</feature>
<evidence type="ECO:0008006" key="8">
    <source>
        <dbReference type="Google" id="ProtNLM"/>
    </source>
</evidence>